<evidence type="ECO:0000313" key="2">
    <source>
        <dbReference type="EMBL" id="STZ61003.1"/>
    </source>
</evidence>
<feature type="transmembrane region" description="Helical" evidence="1">
    <location>
        <begin position="193"/>
        <end position="215"/>
    </location>
</feature>
<dbReference type="EMBL" id="UGQT01000001">
    <property type="protein sequence ID" value="STZ61003.1"/>
    <property type="molecule type" value="Genomic_DNA"/>
</dbReference>
<dbReference type="Proteomes" id="UP000254978">
    <property type="component" value="Unassembled WGS sequence"/>
</dbReference>
<evidence type="ECO:0000256" key="1">
    <source>
        <dbReference type="SAM" id="Phobius"/>
    </source>
</evidence>
<feature type="transmembrane region" description="Helical" evidence="1">
    <location>
        <begin position="103"/>
        <end position="122"/>
    </location>
</feature>
<accession>A0A378TMB6</accession>
<dbReference type="InterPro" id="IPR011737">
    <property type="entry name" value="CHP02206_TP0381"/>
</dbReference>
<proteinExistence type="predicted"/>
<keyword evidence="1" id="KW-0812">Transmembrane</keyword>
<reference evidence="2 3" key="1">
    <citation type="submission" date="2018-06" db="EMBL/GenBank/DDBJ databases">
        <authorList>
            <consortium name="Pathogen Informatics"/>
            <person name="Doyle S."/>
        </authorList>
    </citation>
    <scope>NUCLEOTIDE SEQUENCE [LARGE SCALE GENOMIC DNA]</scope>
    <source>
        <strain evidence="2 3">NCTC10821</strain>
    </source>
</reference>
<keyword evidence="1" id="KW-1133">Transmembrane helix</keyword>
<gene>
    <name evidence="2" type="ORF">NCTC10821_04547</name>
</gene>
<dbReference type="NCBIfam" id="TIGR02206">
    <property type="entry name" value="intg_mem_TP0381"/>
    <property type="match status" value="1"/>
</dbReference>
<dbReference type="Pfam" id="PF14808">
    <property type="entry name" value="TMEM164"/>
    <property type="match status" value="1"/>
</dbReference>
<feature type="transmembrane region" description="Helical" evidence="1">
    <location>
        <begin position="37"/>
        <end position="61"/>
    </location>
</feature>
<organism evidence="2 3">
    <name type="scientific">Mycolicibacterium tokaiense</name>
    <dbReference type="NCBI Taxonomy" id="39695"/>
    <lineage>
        <taxon>Bacteria</taxon>
        <taxon>Bacillati</taxon>
        <taxon>Actinomycetota</taxon>
        <taxon>Actinomycetes</taxon>
        <taxon>Mycobacteriales</taxon>
        <taxon>Mycobacteriaceae</taxon>
        <taxon>Mycolicibacterium</taxon>
    </lineage>
</organism>
<keyword evidence="1" id="KW-0472">Membrane</keyword>
<sequence length="279" mass="30821">MSYEYDTIADMSMLSFLAGARADCHNGAMVTLAAGEFVAYGPSHLTVLAVFTIGAGALVWIGRRQTEAQARTFGRCFALVIVAVFLVALAYKLVRFDIQNSIPLQLCDIAELIAAVALWFGARWAFGVTYFWGLLLSSQALLTPDIGTARDGAPDFPHHLFLTFFALHVLVVWAAVYLTWGRGMRPRWAEFRLAVLLALAWVALTLGFNSLAGTNYGYLNGKPPTSSVLDLLGPWPLYVVVEIVVVILVWAAMTWPWERAARLRPLRRGSESRPDRARS</sequence>
<name>A0A378TMB6_9MYCO</name>
<feature type="transmembrane region" description="Helical" evidence="1">
    <location>
        <begin position="159"/>
        <end position="181"/>
    </location>
</feature>
<feature type="transmembrane region" description="Helical" evidence="1">
    <location>
        <begin position="129"/>
        <end position="147"/>
    </location>
</feature>
<dbReference type="AlphaFoldDB" id="A0A378TMB6"/>
<feature type="transmembrane region" description="Helical" evidence="1">
    <location>
        <begin position="73"/>
        <end position="91"/>
    </location>
</feature>
<evidence type="ECO:0000313" key="3">
    <source>
        <dbReference type="Proteomes" id="UP000254978"/>
    </source>
</evidence>
<feature type="transmembrane region" description="Helical" evidence="1">
    <location>
        <begin position="235"/>
        <end position="257"/>
    </location>
</feature>
<keyword evidence="3" id="KW-1185">Reference proteome</keyword>
<protein>
    <submittedName>
        <fullName evidence="2">Putative integral membrane protein</fullName>
    </submittedName>
</protein>